<dbReference type="EMBL" id="GBRH01209477">
    <property type="protein sequence ID" value="JAD88418.1"/>
    <property type="molecule type" value="Transcribed_RNA"/>
</dbReference>
<reference evidence="1" key="1">
    <citation type="submission" date="2014-09" db="EMBL/GenBank/DDBJ databases">
        <authorList>
            <person name="Magalhaes I.L.F."/>
            <person name="Oliveira U."/>
            <person name="Santos F.R."/>
            <person name="Vidigal T.H.D.A."/>
            <person name="Brescovit A.D."/>
            <person name="Santos A.J."/>
        </authorList>
    </citation>
    <scope>NUCLEOTIDE SEQUENCE</scope>
    <source>
        <tissue evidence="1">Shoot tissue taken approximately 20 cm above the soil surface</tissue>
    </source>
</reference>
<accession>A0A0A9DP00</accession>
<reference evidence="1" key="2">
    <citation type="journal article" date="2015" name="Data Brief">
        <title>Shoot transcriptome of the giant reed, Arundo donax.</title>
        <authorList>
            <person name="Barrero R.A."/>
            <person name="Guerrero F.D."/>
            <person name="Moolhuijzen P."/>
            <person name="Goolsby J.A."/>
            <person name="Tidwell J."/>
            <person name="Bellgard S.E."/>
            <person name="Bellgard M.I."/>
        </authorList>
    </citation>
    <scope>NUCLEOTIDE SEQUENCE</scope>
    <source>
        <tissue evidence="1">Shoot tissue taken approximately 20 cm above the soil surface</tissue>
    </source>
</reference>
<sequence>MIHKRYTNNQILKVEDLRYRIPTIFLISTYTVHDVQSTKR</sequence>
<name>A0A0A9DP00_ARUDO</name>
<proteinExistence type="predicted"/>
<evidence type="ECO:0000313" key="1">
    <source>
        <dbReference type="EMBL" id="JAD88418.1"/>
    </source>
</evidence>
<protein>
    <submittedName>
        <fullName evidence="1">Uncharacterized protein</fullName>
    </submittedName>
</protein>
<dbReference type="AlphaFoldDB" id="A0A0A9DP00"/>
<organism evidence="1">
    <name type="scientific">Arundo donax</name>
    <name type="common">Giant reed</name>
    <name type="synonym">Donax arundinaceus</name>
    <dbReference type="NCBI Taxonomy" id="35708"/>
    <lineage>
        <taxon>Eukaryota</taxon>
        <taxon>Viridiplantae</taxon>
        <taxon>Streptophyta</taxon>
        <taxon>Embryophyta</taxon>
        <taxon>Tracheophyta</taxon>
        <taxon>Spermatophyta</taxon>
        <taxon>Magnoliopsida</taxon>
        <taxon>Liliopsida</taxon>
        <taxon>Poales</taxon>
        <taxon>Poaceae</taxon>
        <taxon>PACMAD clade</taxon>
        <taxon>Arundinoideae</taxon>
        <taxon>Arundineae</taxon>
        <taxon>Arundo</taxon>
    </lineage>
</organism>